<gene>
    <name evidence="4" type="ORF">CMC5_023550</name>
</gene>
<evidence type="ECO:0000256" key="2">
    <source>
        <dbReference type="ARBA" id="ARBA00022737"/>
    </source>
</evidence>
<feature type="domain" description="EF-hand" evidence="3">
    <location>
        <begin position="131"/>
        <end position="166"/>
    </location>
</feature>
<dbReference type="GO" id="GO:0005509">
    <property type="term" value="F:calcium ion binding"/>
    <property type="evidence" value="ECO:0007669"/>
    <property type="project" value="InterPro"/>
</dbReference>
<dbReference type="SUPFAM" id="SSF47473">
    <property type="entry name" value="EF-hand"/>
    <property type="match status" value="1"/>
</dbReference>
<dbReference type="Pfam" id="PF13202">
    <property type="entry name" value="EF-hand_5"/>
    <property type="match status" value="1"/>
</dbReference>
<dbReference type="EMBL" id="CP012159">
    <property type="protein sequence ID" value="AKT38212.1"/>
    <property type="molecule type" value="Genomic_DNA"/>
</dbReference>
<evidence type="ECO:0000313" key="5">
    <source>
        <dbReference type="Proteomes" id="UP000067626"/>
    </source>
</evidence>
<evidence type="ECO:0000259" key="3">
    <source>
        <dbReference type="PROSITE" id="PS50222"/>
    </source>
</evidence>
<accession>A0A0K1EC09</accession>
<dbReference type="RefSeq" id="WP_063796261.1">
    <property type="nucleotide sequence ID" value="NZ_CP012159.1"/>
</dbReference>
<evidence type="ECO:0000313" key="4">
    <source>
        <dbReference type="EMBL" id="AKT38212.1"/>
    </source>
</evidence>
<dbReference type="KEGG" id="ccro:CMC5_023550"/>
<feature type="domain" description="EF-hand" evidence="3">
    <location>
        <begin position="5"/>
        <end position="40"/>
    </location>
</feature>
<evidence type="ECO:0000256" key="1">
    <source>
        <dbReference type="ARBA" id="ARBA00022723"/>
    </source>
</evidence>
<dbReference type="PANTHER" id="PTHR10891">
    <property type="entry name" value="EF-HAND CALCIUM-BINDING DOMAIN CONTAINING PROTEIN"/>
    <property type="match status" value="1"/>
</dbReference>
<dbReference type="InterPro" id="IPR018247">
    <property type="entry name" value="EF_Hand_1_Ca_BS"/>
</dbReference>
<reference evidence="4 5" key="1">
    <citation type="submission" date="2015-07" db="EMBL/GenBank/DDBJ databases">
        <title>Genome analysis of myxobacterium Chondromyces crocatus Cm c5 reveals a high potential for natural compound synthesis and the genetic basis for the loss of fruiting body formation.</title>
        <authorList>
            <person name="Zaburannyi N."/>
            <person name="Bunk B."/>
            <person name="Maier J."/>
            <person name="Overmann J."/>
            <person name="Mueller R."/>
        </authorList>
    </citation>
    <scope>NUCLEOTIDE SEQUENCE [LARGE SCALE GENOMIC DNA]</scope>
    <source>
        <strain evidence="4 5">Cm c5</strain>
    </source>
</reference>
<dbReference type="PROSITE" id="PS50222">
    <property type="entry name" value="EF_HAND_2"/>
    <property type="match status" value="2"/>
</dbReference>
<proteinExistence type="predicted"/>
<dbReference type="InterPro" id="IPR039647">
    <property type="entry name" value="EF_hand_pair_protein_CML-like"/>
</dbReference>
<protein>
    <recommendedName>
        <fullName evidence="3">EF-hand domain-containing protein</fullName>
    </recommendedName>
</protein>
<keyword evidence="2" id="KW-0677">Repeat</keyword>
<dbReference type="SMART" id="SM00054">
    <property type="entry name" value="EFh"/>
    <property type="match status" value="3"/>
</dbReference>
<dbReference type="CDD" id="cd00051">
    <property type="entry name" value="EFh"/>
    <property type="match status" value="1"/>
</dbReference>
<dbReference type="InterPro" id="IPR011992">
    <property type="entry name" value="EF-hand-dom_pair"/>
</dbReference>
<dbReference type="InterPro" id="IPR002048">
    <property type="entry name" value="EF_hand_dom"/>
</dbReference>
<sequence length="184" mass="20336">MSLSVQEQKFEYIFKWFDQNGDGFLSQDDFETIAGMFNAIADEKDEKSRASMKRGFLLWWELLQSAKGSPPAEKVSKEEWVDVMKSCVLAPENFENVVGTIVDGMIGALDRDGNGSVSLDEYVRMYEALGVSPATTGETFKKLDRDGNGELSCAEFRQAVFEYYLSGDPDAPGNGMLGPLKLGA</sequence>
<keyword evidence="5" id="KW-1185">Reference proteome</keyword>
<dbReference type="Proteomes" id="UP000067626">
    <property type="component" value="Chromosome"/>
</dbReference>
<dbReference type="PROSITE" id="PS00018">
    <property type="entry name" value="EF_HAND_1"/>
    <property type="match status" value="2"/>
</dbReference>
<organism evidence="4 5">
    <name type="scientific">Chondromyces crocatus</name>
    <dbReference type="NCBI Taxonomy" id="52"/>
    <lineage>
        <taxon>Bacteria</taxon>
        <taxon>Pseudomonadati</taxon>
        <taxon>Myxococcota</taxon>
        <taxon>Polyangia</taxon>
        <taxon>Polyangiales</taxon>
        <taxon>Polyangiaceae</taxon>
        <taxon>Chondromyces</taxon>
    </lineage>
</organism>
<dbReference type="STRING" id="52.CMC5_023550"/>
<dbReference type="AlphaFoldDB" id="A0A0K1EC09"/>
<dbReference type="Pfam" id="PF13499">
    <property type="entry name" value="EF-hand_7"/>
    <property type="match status" value="1"/>
</dbReference>
<dbReference type="Gene3D" id="1.10.238.10">
    <property type="entry name" value="EF-hand"/>
    <property type="match status" value="1"/>
</dbReference>
<name>A0A0K1EC09_CHOCO</name>
<keyword evidence="1" id="KW-0479">Metal-binding</keyword>